<evidence type="ECO:0000313" key="1">
    <source>
        <dbReference type="EMBL" id="KAG2391588.1"/>
    </source>
</evidence>
<keyword evidence="1" id="KW-0328">Glycosyltransferase</keyword>
<name>A0A8T0K3P2_PHAAN</name>
<dbReference type="GO" id="GO:0016757">
    <property type="term" value="F:glycosyltransferase activity"/>
    <property type="evidence" value="ECO:0007669"/>
    <property type="project" value="UniProtKB-KW"/>
</dbReference>
<accession>A0A8T0K3P2</accession>
<dbReference type="AlphaFoldDB" id="A0A8T0K3P2"/>
<keyword evidence="1" id="KW-0808">Transferase</keyword>
<sequence length="222" mass="26641">MGKRKPRHSDGNRWVGGKSFSLRLGGREEVVDRRTKPSLFSIGAYATSDPSYKKLCKIVDNGDCEHDPVRFMRPMLQASFYLKHDSSPDLKVKKDAFDLAIRKRLERCKKLETRVWDLEEGEEMAQLRVRGLGTLFSSGRRRHEVLWRREEEKNWRRWCIRVSMVHIRCRVLLNSRVRQHWLRHKDFIRTCLEVHWNYRGTLHVFGWGGLMRFWWLRAFSLE</sequence>
<comment type="caution">
    <text evidence="1">The sequence shown here is derived from an EMBL/GenBank/DDBJ whole genome shotgun (WGS) entry which is preliminary data.</text>
</comment>
<organism evidence="1 2">
    <name type="scientific">Phaseolus angularis</name>
    <name type="common">Azuki bean</name>
    <name type="synonym">Vigna angularis</name>
    <dbReference type="NCBI Taxonomy" id="3914"/>
    <lineage>
        <taxon>Eukaryota</taxon>
        <taxon>Viridiplantae</taxon>
        <taxon>Streptophyta</taxon>
        <taxon>Embryophyta</taxon>
        <taxon>Tracheophyta</taxon>
        <taxon>Spermatophyta</taxon>
        <taxon>Magnoliopsida</taxon>
        <taxon>eudicotyledons</taxon>
        <taxon>Gunneridae</taxon>
        <taxon>Pentapetalae</taxon>
        <taxon>rosids</taxon>
        <taxon>fabids</taxon>
        <taxon>Fabales</taxon>
        <taxon>Fabaceae</taxon>
        <taxon>Papilionoideae</taxon>
        <taxon>50 kb inversion clade</taxon>
        <taxon>NPAAA clade</taxon>
        <taxon>indigoferoid/millettioid clade</taxon>
        <taxon>Phaseoleae</taxon>
        <taxon>Vigna</taxon>
    </lineage>
</organism>
<reference evidence="1 2" key="1">
    <citation type="submission" date="2020-05" db="EMBL/GenBank/DDBJ databases">
        <title>Vigna angularis (adzuki bean) Var. LongXiaoDou No. 4 denovo assembly.</title>
        <authorList>
            <person name="Xiang H."/>
        </authorList>
    </citation>
    <scope>NUCLEOTIDE SEQUENCE [LARGE SCALE GENOMIC DNA]</scope>
    <source>
        <tissue evidence="1">Leaf</tissue>
    </source>
</reference>
<gene>
    <name evidence="1" type="ORF">HKW66_Vig0126510</name>
</gene>
<evidence type="ECO:0000313" key="2">
    <source>
        <dbReference type="Proteomes" id="UP000743370"/>
    </source>
</evidence>
<dbReference type="Proteomes" id="UP000743370">
    <property type="component" value="Unassembled WGS sequence"/>
</dbReference>
<protein>
    <submittedName>
        <fullName evidence="1">Xyloglucan galactosyltransferase</fullName>
    </submittedName>
</protein>
<dbReference type="EMBL" id="JABFOF010000007">
    <property type="protein sequence ID" value="KAG2391588.1"/>
    <property type="molecule type" value="Genomic_DNA"/>
</dbReference>
<proteinExistence type="predicted"/>